<dbReference type="Proteomes" id="UP000075243">
    <property type="component" value="Chromosome 2"/>
</dbReference>
<accession>A0A151U439</accession>
<evidence type="ECO:0000313" key="2">
    <source>
        <dbReference type="EMBL" id="KYP74056.1"/>
    </source>
</evidence>
<sequence length="546" mass="62954">MVEQLSGKYQAKDTLLQGYFHITTHQISFFDEFTIQHVPREQNTRADLLSKLASSKRPGQLRTIIQETLHSPSLNDKVVNASDNEDMGWMTGIWNYLKDGTLPEGKDEAQKVKMRSAKFVIIEDELFKRGVSTPLLKCLTASQTTYVIKEIHQGICDMHSGARSMETRVLRAGYYWPTLKSDCQSHIQKCKECQQFGNAHRQPPEALHRMMSAWPFAQWGMDILGPFPPAKGQLKFLLVAIDYFTKWIEACPLAKITTENVRKFTCNKNIICRFEIPHALVTDNDRQFNQWRAEAANKVILRELKKRLGNAKGQCPDELPSILWVYHCTPQSTTQETPYKLTYETDAMIPVEVGETSHRRQVFNSEQNAQELAADLDLVDELRDEAQIHEEAYKLRASRRYNTRVRPRSFRVGDLVWRLLGEARKDTSDGKLAPTWGGPFRVAEDLENGAYRLEELSGKPIPRTWKCYASQVLFQLNFVRMSCALFSRLSILSQKTEKWVLAERVFNEAHIFINIILSYSHSFIFIILPQNSPCLTRLSKVEFEPW</sequence>
<dbReference type="InterPro" id="IPR041588">
    <property type="entry name" value="Integrase_H2C2"/>
</dbReference>
<evidence type="ECO:0000313" key="3">
    <source>
        <dbReference type="Proteomes" id="UP000075243"/>
    </source>
</evidence>
<dbReference type="SUPFAM" id="SSF53098">
    <property type="entry name" value="Ribonuclease H-like"/>
    <property type="match status" value="1"/>
</dbReference>
<dbReference type="GO" id="GO:0015074">
    <property type="term" value="P:DNA integration"/>
    <property type="evidence" value="ECO:0007669"/>
    <property type="project" value="InterPro"/>
</dbReference>
<dbReference type="Gramene" id="C.cajan_06536.t">
    <property type="protein sequence ID" value="C.cajan_06536.t"/>
    <property type="gene ID" value="C.cajan_06536"/>
</dbReference>
<gene>
    <name evidence="2" type="ORF">KK1_006724</name>
</gene>
<proteinExistence type="predicted"/>
<dbReference type="PROSITE" id="PS50994">
    <property type="entry name" value="INTEGRASE"/>
    <property type="match status" value="1"/>
</dbReference>
<organism evidence="2 3">
    <name type="scientific">Cajanus cajan</name>
    <name type="common">Pigeon pea</name>
    <name type="synonym">Cajanus indicus</name>
    <dbReference type="NCBI Taxonomy" id="3821"/>
    <lineage>
        <taxon>Eukaryota</taxon>
        <taxon>Viridiplantae</taxon>
        <taxon>Streptophyta</taxon>
        <taxon>Embryophyta</taxon>
        <taxon>Tracheophyta</taxon>
        <taxon>Spermatophyta</taxon>
        <taxon>Magnoliopsida</taxon>
        <taxon>eudicotyledons</taxon>
        <taxon>Gunneridae</taxon>
        <taxon>Pentapetalae</taxon>
        <taxon>rosids</taxon>
        <taxon>fabids</taxon>
        <taxon>Fabales</taxon>
        <taxon>Fabaceae</taxon>
        <taxon>Papilionoideae</taxon>
        <taxon>50 kb inversion clade</taxon>
        <taxon>NPAAA clade</taxon>
        <taxon>indigoferoid/millettioid clade</taxon>
        <taxon>Phaseoleae</taxon>
        <taxon>Cajanus</taxon>
    </lineage>
</organism>
<protein>
    <submittedName>
        <fullName evidence="2">Gypsy retrotransposon integrase-like protein 1</fullName>
    </submittedName>
</protein>
<dbReference type="AlphaFoldDB" id="A0A151U439"/>
<dbReference type="InterPro" id="IPR001584">
    <property type="entry name" value="Integrase_cat-core"/>
</dbReference>
<dbReference type="Pfam" id="PF17921">
    <property type="entry name" value="Integrase_H2C2"/>
    <property type="match status" value="1"/>
</dbReference>
<evidence type="ECO:0000259" key="1">
    <source>
        <dbReference type="PROSITE" id="PS50994"/>
    </source>
</evidence>
<dbReference type="GO" id="GO:0003676">
    <property type="term" value="F:nucleic acid binding"/>
    <property type="evidence" value="ECO:0007669"/>
    <property type="project" value="InterPro"/>
</dbReference>
<dbReference type="PANTHER" id="PTHR48475:SF2">
    <property type="entry name" value="RIBONUCLEASE H"/>
    <property type="match status" value="1"/>
</dbReference>
<reference evidence="2 3" key="1">
    <citation type="journal article" date="2012" name="Nat. Biotechnol.">
        <title>Draft genome sequence of pigeonpea (Cajanus cajan), an orphan legume crop of resource-poor farmers.</title>
        <authorList>
            <person name="Varshney R.K."/>
            <person name="Chen W."/>
            <person name="Li Y."/>
            <person name="Bharti A.K."/>
            <person name="Saxena R.K."/>
            <person name="Schlueter J.A."/>
            <person name="Donoghue M.T."/>
            <person name="Azam S."/>
            <person name="Fan G."/>
            <person name="Whaley A.M."/>
            <person name="Farmer A.D."/>
            <person name="Sheridan J."/>
            <person name="Iwata A."/>
            <person name="Tuteja R."/>
            <person name="Penmetsa R.V."/>
            <person name="Wu W."/>
            <person name="Upadhyaya H.D."/>
            <person name="Yang S.P."/>
            <person name="Shah T."/>
            <person name="Saxena K.B."/>
            <person name="Michael T."/>
            <person name="McCombie W.R."/>
            <person name="Yang B."/>
            <person name="Zhang G."/>
            <person name="Yang H."/>
            <person name="Wang J."/>
            <person name="Spillane C."/>
            <person name="Cook D.R."/>
            <person name="May G.D."/>
            <person name="Xu X."/>
            <person name="Jackson S.A."/>
        </authorList>
    </citation>
    <scope>NUCLEOTIDE SEQUENCE [LARGE SCALE GENOMIC DNA]</scope>
    <source>
        <strain evidence="3">cv. Asha</strain>
    </source>
</reference>
<dbReference type="Gene3D" id="1.10.340.70">
    <property type="match status" value="1"/>
</dbReference>
<dbReference type="PANTHER" id="PTHR48475">
    <property type="entry name" value="RIBONUCLEASE H"/>
    <property type="match status" value="1"/>
</dbReference>
<dbReference type="InterPro" id="IPR012337">
    <property type="entry name" value="RNaseH-like_sf"/>
</dbReference>
<feature type="domain" description="Integrase catalytic" evidence="1">
    <location>
        <begin position="211"/>
        <end position="309"/>
    </location>
</feature>
<keyword evidence="3" id="KW-1185">Reference proteome</keyword>
<dbReference type="EMBL" id="CM003604">
    <property type="protein sequence ID" value="KYP74056.1"/>
    <property type="molecule type" value="Genomic_DNA"/>
</dbReference>
<name>A0A151U439_CAJCA</name>
<dbReference type="InterPro" id="IPR036397">
    <property type="entry name" value="RNaseH_sf"/>
</dbReference>
<dbReference type="Gene3D" id="3.30.420.10">
    <property type="entry name" value="Ribonuclease H-like superfamily/Ribonuclease H"/>
    <property type="match status" value="3"/>
</dbReference>